<proteinExistence type="predicted"/>
<keyword evidence="2" id="KW-1185">Reference proteome</keyword>
<sequence length="322" mass="36232">MVWTIRSKSRSIISPMAALITATESTAAGIPGNRPAGSKVTKLGKVCDTQQGFLPPLKRNPFLKWKAWSTASAHAPAQEGTSNKVQNVAKTYEGLNFFEEMKQRFLNFKKYKYLEELEHFQNLAEAQTPKFMVIACADSRVCPSNILGLQPGEAFMIRNVANLVPPIEHGPSETNAALEFAVNTLGVENILVIGHSDCGGIQTLMRMQDDDNKSRSLAEKWVVNAKVAKLRTKAYAAHLSFNQQCRHCAKESINRSLLNLLTYPWIEDRVRNESLSLHGGYYDLLNCTFEKWTLDYNGSSIHEEEEEGSRYSIRDNLFWVKV</sequence>
<organism evidence="1 2">
    <name type="scientific">Melia azedarach</name>
    <name type="common">Chinaberry tree</name>
    <dbReference type="NCBI Taxonomy" id="155640"/>
    <lineage>
        <taxon>Eukaryota</taxon>
        <taxon>Viridiplantae</taxon>
        <taxon>Streptophyta</taxon>
        <taxon>Embryophyta</taxon>
        <taxon>Tracheophyta</taxon>
        <taxon>Spermatophyta</taxon>
        <taxon>Magnoliopsida</taxon>
        <taxon>eudicotyledons</taxon>
        <taxon>Gunneridae</taxon>
        <taxon>Pentapetalae</taxon>
        <taxon>rosids</taxon>
        <taxon>malvids</taxon>
        <taxon>Sapindales</taxon>
        <taxon>Meliaceae</taxon>
        <taxon>Melia</taxon>
    </lineage>
</organism>
<evidence type="ECO:0000313" key="1">
    <source>
        <dbReference type="EMBL" id="KAJ4701446.1"/>
    </source>
</evidence>
<protein>
    <submittedName>
        <fullName evidence="1">Carbonic anhydrase</fullName>
    </submittedName>
</protein>
<name>A0ACC1WQM0_MELAZ</name>
<comment type="caution">
    <text evidence="1">The sequence shown here is derived from an EMBL/GenBank/DDBJ whole genome shotgun (WGS) entry which is preliminary data.</text>
</comment>
<evidence type="ECO:0000313" key="2">
    <source>
        <dbReference type="Proteomes" id="UP001164539"/>
    </source>
</evidence>
<reference evidence="1 2" key="1">
    <citation type="journal article" date="2023" name="Science">
        <title>Complex scaffold remodeling in plant triterpene biosynthesis.</title>
        <authorList>
            <person name="De La Pena R."/>
            <person name="Hodgson H."/>
            <person name="Liu J.C."/>
            <person name="Stephenson M.J."/>
            <person name="Martin A.C."/>
            <person name="Owen C."/>
            <person name="Harkess A."/>
            <person name="Leebens-Mack J."/>
            <person name="Jimenez L.E."/>
            <person name="Osbourn A."/>
            <person name="Sattely E.S."/>
        </authorList>
    </citation>
    <scope>NUCLEOTIDE SEQUENCE [LARGE SCALE GENOMIC DNA]</scope>
    <source>
        <strain evidence="2">cv. JPN11</strain>
        <tissue evidence="1">Leaf</tissue>
    </source>
</reference>
<dbReference type="Proteomes" id="UP001164539">
    <property type="component" value="Chromosome 14"/>
</dbReference>
<gene>
    <name evidence="1" type="ORF">OWV82_024691</name>
</gene>
<dbReference type="EMBL" id="CM051407">
    <property type="protein sequence ID" value="KAJ4701446.1"/>
    <property type="molecule type" value="Genomic_DNA"/>
</dbReference>
<accession>A0ACC1WQM0</accession>